<sequence length="122" mass="13633">MSSAFISRGMCVSAHVYLHTSLRLFVRCHTPLYTSRLPLLSKYQLTFLWSDMFRLPPMNPVGERGASLHAPQNSKANHPCRSQQSVQLREKKAARHQQARAIPTGRLSSLCCPPNSICAGID</sequence>
<reference evidence="2 3" key="1">
    <citation type="submission" date="2023-09" db="EMBL/GenBank/DDBJ databases">
        <authorList>
            <person name="Wang M."/>
        </authorList>
    </citation>
    <scope>NUCLEOTIDE SEQUENCE [LARGE SCALE GENOMIC DNA]</scope>
    <source>
        <strain evidence="2">GT-2023</strain>
        <tissue evidence="2">Liver</tissue>
    </source>
</reference>
<protein>
    <submittedName>
        <fullName evidence="2">Uncharacterized protein</fullName>
    </submittedName>
</protein>
<evidence type="ECO:0000313" key="3">
    <source>
        <dbReference type="Proteomes" id="UP001558613"/>
    </source>
</evidence>
<name>A0ABR3NFZ2_9TELE</name>
<evidence type="ECO:0000313" key="2">
    <source>
        <dbReference type="EMBL" id="KAL1275870.1"/>
    </source>
</evidence>
<feature type="region of interest" description="Disordered" evidence="1">
    <location>
        <begin position="63"/>
        <end position="100"/>
    </location>
</feature>
<dbReference type="EMBL" id="JAYMGO010000004">
    <property type="protein sequence ID" value="KAL1275870.1"/>
    <property type="molecule type" value="Genomic_DNA"/>
</dbReference>
<feature type="compositionally biased region" description="Polar residues" evidence="1">
    <location>
        <begin position="70"/>
        <end position="87"/>
    </location>
</feature>
<organism evidence="2 3">
    <name type="scientific">Cirrhinus molitorella</name>
    <name type="common">mud carp</name>
    <dbReference type="NCBI Taxonomy" id="172907"/>
    <lineage>
        <taxon>Eukaryota</taxon>
        <taxon>Metazoa</taxon>
        <taxon>Chordata</taxon>
        <taxon>Craniata</taxon>
        <taxon>Vertebrata</taxon>
        <taxon>Euteleostomi</taxon>
        <taxon>Actinopterygii</taxon>
        <taxon>Neopterygii</taxon>
        <taxon>Teleostei</taxon>
        <taxon>Ostariophysi</taxon>
        <taxon>Cypriniformes</taxon>
        <taxon>Cyprinidae</taxon>
        <taxon>Labeoninae</taxon>
        <taxon>Labeonini</taxon>
        <taxon>Cirrhinus</taxon>
    </lineage>
</organism>
<dbReference type="Proteomes" id="UP001558613">
    <property type="component" value="Unassembled WGS sequence"/>
</dbReference>
<comment type="caution">
    <text evidence="2">The sequence shown here is derived from an EMBL/GenBank/DDBJ whole genome shotgun (WGS) entry which is preliminary data.</text>
</comment>
<accession>A0ABR3NFZ2</accession>
<keyword evidence="3" id="KW-1185">Reference proteome</keyword>
<gene>
    <name evidence="2" type="ORF">QQF64_035493</name>
</gene>
<evidence type="ECO:0000256" key="1">
    <source>
        <dbReference type="SAM" id="MobiDB-lite"/>
    </source>
</evidence>
<proteinExistence type="predicted"/>